<evidence type="ECO:0000313" key="11">
    <source>
        <dbReference type="EMBL" id="AUN97519.1"/>
    </source>
</evidence>
<comment type="similarity">
    <text evidence="2 10">Belongs to the disproportionating enzyme family.</text>
</comment>
<dbReference type="EMBL" id="CP025704">
    <property type="protein sequence ID" value="AUN97519.1"/>
    <property type="molecule type" value="Genomic_DNA"/>
</dbReference>
<dbReference type="AlphaFoldDB" id="A0A2K9NPT3"/>
<comment type="catalytic activity">
    <reaction evidence="1 10">
        <text>Transfers a segment of a (1-&gt;4)-alpha-D-glucan to a new position in an acceptor, which may be glucose or a (1-&gt;4)-alpha-D-glucan.</text>
        <dbReference type="EC" id="2.4.1.25"/>
    </reaction>
</comment>
<dbReference type="GO" id="GO:0005975">
    <property type="term" value="P:carbohydrate metabolic process"/>
    <property type="evidence" value="ECO:0007669"/>
    <property type="project" value="InterPro"/>
</dbReference>
<dbReference type="OrthoDB" id="9763489at2"/>
<dbReference type="PANTHER" id="PTHR32438:SF5">
    <property type="entry name" value="4-ALPHA-GLUCANOTRANSFERASE DPE1, CHLOROPLASTIC_AMYLOPLASTIC"/>
    <property type="match status" value="1"/>
</dbReference>
<dbReference type="InterPro" id="IPR017853">
    <property type="entry name" value="GH"/>
</dbReference>
<dbReference type="Pfam" id="PF02446">
    <property type="entry name" value="Glyco_hydro_77"/>
    <property type="match status" value="1"/>
</dbReference>
<evidence type="ECO:0000256" key="3">
    <source>
        <dbReference type="ARBA" id="ARBA00012560"/>
    </source>
</evidence>
<dbReference type="RefSeq" id="WP_102242814.1">
    <property type="nucleotide sequence ID" value="NZ_CP025704.1"/>
</dbReference>
<dbReference type="Proteomes" id="UP000235584">
    <property type="component" value="Chromosome"/>
</dbReference>
<organism evidence="11 12">
    <name type="scientific">Bacteriovorax stolpii</name>
    <name type="common">Bdellovibrio stolpii</name>
    <dbReference type="NCBI Taxonomy" id="960"/>
    <lineage>
        <taxon>Bacteria</taxon>
        <taxon>Pseudomonadati</taxon>
        <taxon>Bdellovibrionota</taxon>
        <taxon>Bacteriovoracia</taxon>
        <taxon>Bacteriovoracales</taxon>
        <taxon>Bacteriovoracaceae</taxon>
        <taxon>Bacteriovorax</taxon>
    </lineage>
</organism>
<dbReference type="EC" id="2.4.1.25" evidence="3 10"/>
<keyword evidence="7 10" id="KW-0119">Carbohydrate metabolism</keyword>
<evidence type="ECO:0000256" key="4">
    <source>
        <dbReference type="ARBA" id="ARBA00020295"/>
    </source>
</evidence>
<sequence length="481" mass="56196">MDRKKHSGILCHITCLPTSYGIGDFGPQAYAFIDDLARAGQTYWQILPIGNTDDSGCPYATDSAFGCADYYVSPDLLIKEYEIDPALYHKFILNTERVDFKRAKENKREALKIAYEKFLPSSSFHQFLKDEKDWVMDYAMFRALGETRGHDFRTWGRPELTSEEQKLMDFHLFCQFSCFSQLSELKKYANSKNVKLVGDLPIFVSYNSMDVWKNPQEFYLNDKLEMEYETGAAPDAFSKTGQKWGTPIYNWKAQKADNFEWWNKRLSFLKRYFDVIRIDHFRGFVATWISKVSAPDASEGQWYEGPGEELFKSLRDCPEIIAEDLGYITPEVEKLRETFNFPSMRVLEFMLGGANNPHRLTNYEFNTVAYTGTHDCDTLMGWYKSLSKEDKQRVEHDLQIERPNHWEMIQVLMSAPSRIVFIQIQDLLGLGSEARFNYPGTVQPKNWSWKLEFKDERRIDWQKLGMITTENDRVERKVVCG</sequence>
<evidence type="ECO:0000256" key="9">
    <source>
        <dbReference type="ARBA" id="ARBA00031501"/>
    </source>
</evidence>
<reference evidence="11 12" key="1">
    <citation type="submission" date="2018-01" db="EMBL/GenBank/DDBJ databases">
        <title>Complete genome sequence of Bacteriovorax stolpii DSM12778.</title>
        <authorList>
            <person name="Tang B."/>
            <person name="Chang J."/>
        </authorList>
    </citation>
    <scope>NUCLEOTIDE SEQUENCE [LARGE SCALE GENOMIC DNA]</scope>
    <source>
        <strain evidence="11 12">DSM 12778</strain>
    </source>
</reference>
<protein>
    <recommendedName>
        <fullName evidence="4 10">4-alpha-glucanotransferase</fullName>
        <ecNumber evidence="3 10">2.4.1.25</ecNumber>
    </recommendedName>
    <alternativeName>
        <fullName evidence="8 10">Amylomaltase</fullName>
    </alternativeName>
    <alternativeName>
        <fullName evidence="9 10">Disproportionating enzyme</fullName>
    </alternativeName>
</protein>
<evidence type="ECO:0000256" key="8">
    <source>
        <dbReference type="ARBA" id="ARBA00031423"/>
    </source>
</evidence>
<keyword evidence="6 10" id="KW-0808">Transferase</keyword>
<accession>A0A2K9NPT3</accession>
<evidence type="ECO:0000256" key="5">
    <source>
        <dbReference type="ARBA" id="ARBA00022676"/>
    </source>
</evidence>
<evidence type="ECO:0000256" key="1">
    <source>
        <dbReference type="ARBA" id="ARBA00000439"/>
    </source>
</evidence>
<dbReference type="NCBIfam" id="TIGR00217">
    <property type="entry name" value="malQ"/>
    <property type="match status" value="1"/>
</dbReference>
<evidence type="ECO:0000256" key="7">
    <source>
        <dbReference type="ARBA" id="ARBA00023277"/>
    </source>
</evidence>
<dbReference type="GO" id="GO:0004134">
    <property type="term" value="F:4-alpha-glucanotransferase activity"/>
    <property type="evidence" value="ECO:0007669"/>
    <property type="project" value="UniProtKB-EC"/>
</dbReference>
<evidence type="ECO:0000256" key="6">
    <source>
        <dbReference type="ARBA" id="ARBA00022679"/>
    </source>
</evidence>
<proteinExistence type="inferred from homology"/>
<name>A0A2K9NPT3_BACTC</name>
<dbReference type="SUPFAM" id="SSF51445">
    <property type="entry name" value="(Trans)glycosidases"/>
    <property type="match status" value="1"/>
</dbReference>
<dbReference type="NCBIfam" id="NF011080">
    <property type="entry name" value="PRK14508.1-3"/>
    <property type="match status" value="1"/>
</dbReference>
<keyword evidence="12" id="KW-1185">Reference proteome</keyword>
<dbReference type="PANTHER" id="PTHR32438">
    <property type="entry name" value="4-ALPHA-GLUCANOTRANSFERASE DPE1, CHLOROPLASTIC/AMYLOPLASTIC"/>
    <property type="match status" value="1"/>
</dbReference>
<evidence type="ECO:0000256" key="10">
    <source>
        <dbReference type="RuleBase" id="RU361207"/>
    </source>
</evidence>
<keyword evidence="5 10" id="KW-0328">Glycosyltransferase</keyword>
<dbReference type="Gene3D" id="3.20.20.80">
    <property type="entry name" value="Glycosidases"/>
    <property type="match status" value="1"/>
</dbReference>
<evidence type="ECO:0000256" key="2">
    <source>
        <dbReference type="ARBA" id="ARBA00005684"/>
    </source>
</evidence>
<evidence type="ECO:0000313" key="12">
    <source>
        <dbReference type="Proteomes" id="UP000235584"/>
    </source>
</evidence>
<dbReference type="KEGG" id="bsto:C0V70_05210"/>
<dbReference type="InterPro" id="IPR003385">
    <property type="entry name" value="Glyco_hydro_77"/>
</dbReference>
<gene>
    <name evidence="11" type="primary">malQ</name>
    <name evidence="11" type="ORF">C0V70_05210</name>
</gene>